<name>A0ACC0J859_CHOFU</name>
<keyword evidence="2" id="KW-1185">Reference proteome</keyword>
<dbReference type="Proteomes" id="UP001064048">
    <property type="component" value="Chromosome 14"/>
</dbReference>
<comment type="caution">
    <text evidence="1">The sequence shown here is derived from an EMBL/GenBank/DDBJ whole genome shotgun (WGS) entry which is preliminary data.</text>
</comment>
<evidence type="ECO:0000313" key="1">
    <source>
        <dbReference type="EMBL" id="KAI8420309.1"/>
    </source>
</evidence>
<organism evidence="1 2">
    <name type="scientific">Choristoneura fumiferana</name>
    <name type="common">Spruce budworm moth</name>
    <name type="synonym">Archips fumiferana</name>
    <dbReference type="NCBI Taxonomy" id="7141"/>
    <lineage>
        <taxon>Eukaryota</taxon>
        <taxon>Metazoa</taxon>
        <taxon>Ecdysozoa</taxon>
        <taxon>Arthropoda</taxon>
        <taxon>Hexapoda</taxon>
        <taxon>Insecta</taxon>
        <taxon>Pterygota</taxon>
        <taxon>Neoptera</taxon>
        <taxon>Endopterygota</taxon>
        <taxon>Lepidoptera</taxon>
        <taxon>Glossata</taxon>
        <taxon>Ditrysia</taxon>
        <taxon>Tortricoidea</taxon>
        <taxon>Tortricidae</taxon>
        <taxon>Tortricinae</taxon>
        <taxon>Choristoneura</taxon>
    </lineage>
</organism>
<protein>
    <submittedName>
        <fullName evidence="1">Uncharacterized protein</fullName>
    </submittedName>
</protein>
<accession>A0ACC0J859</accession>
<gene>
    <name evidence="1" type="ORF">MSG28_008838</name>
</gene>
<evidence type="ECO:0000313" key="2">
    <source>
        <dbReference type="Proteomes" id="UP001064048"/>
    </source>
</evidence>
<proteinExistence type="predicted"/>
<dbReference type="EMBL" id="CM046114">
    <property type="protein sequence ID" value="KAI8420309.1"/>
    <property type="molecule type" value="Genomic_DNA"/>
</dbReference>
<reference evidence="1 2" key="1">
    <citation type="journal article" date="2022" name="Genome Biol. Evol.">
        <title>The Spruce Budworm Genome: Reconstructing the Evolutionary History of Antifreeze Proteins.</title>
        <authorList>
            <person name="Beliveau C."/>
            <person name="Gagne P."/>
            <person name="Picq S."/>
            <person name="Vernygora O."/>
            <person name="Keeling C.I."/>
            <person name="Pinkney K."/>
            <person name="Doucet D."/>
            <person name="Wen F."/>
            <person name="Johnston J.S."/>
            <person name="Maaroufi H."/>
            <person name="Boyle B."/>
            <person name="Laroche J."/>
            <person name="Dewar K."/>
            <person name="Juretic N."/>
            <person name="Blackburn G."/>
            <person name="Nisole A."/>
            <person name="Brunet B."/>
            <person name="Brandao M."/>
            <person name="Lumley L."/>
            <person name="Duan J."/>
            <person name="Quan G."/>
            <person name="Lucarotti C.J."/>
            <person name="Roe A.D."/>
            <person name="Sperling F.A.H."/>
            <person name="Levesque R.C."/>
            <person name="Cusson M."/>
        </authorList>
    </citation>
    <scope>NUCLEOTIDE SEQUENCE [LARGE SCALE GENOMIC DNA]</scope>
    <source>
        <strain evidence="1">Glfc:IPQL:Cfum</strain>
    </source>
</reference>
<sequence>MSSFGNLPRGRGGPTSASGSAGAAAGRDEPHAISHIISSMLDNKPSALHASSTSSPMPYDIWALPPTTMHHPLGPITREYNTTSNNNNQHHSKEDNSSGSPGTSSSVSITCFRCEERTPTTRCLECNDIFCHDCCHSATSDCQIREHTLLPIHQISPIGVRPSSVTNEKEVYCELHAEPVRFYCEPCVVFICQECTLWMHKDHAYTPIKGALDMCRLGVLKAIEDTKTGTKAIKTAIDRAVAVSKSYEKETTDANLKIRKAMRCYAQAIEDREKYLLDKVEKLRISKMNELTEHMNTLRGILSGLAHTNETLVRSMESEGIDLFMAKEKGRAQVDFYSCMFKQMYVMEERILFIPPNYELVDQLKRQGDVQPSLASSSYSVGNLPPALQQPRQALQSAQTYPPASSYKMPSTNSVRSVPDYMPCHTRASHHCLQSYNLPRGIGQAIPGFWDAVSIFTCHGEFILKFGSFGKECGQFQYPWDVAVNTLGNIVVTDTRNHRIQLFTSEGAYITKFVFEGANPNKMLKGPTTPRGVCFTTSGNIIVSDFENHRLLMVDPTLSKVLCSIGREGSGVGELNRPSGIVTDDDGRIIVADSKNHRVLVFTAELRILWAVDLKSPGLDDKDRPSDVALTPEGYLVVLFETLPDTARDLSSHGKQYIKEMKELDRRWSTQKVVRRFAGWNDVTIANLHSLFLLFDNQANGMLGFDDFGAVLESLGDESTMELRKEKFAEADTDNDGWITYDEFLSVIKCLVFGKLVFAERVDVAKFGEARVAGQAALTNLTPALAAVHEWAL</sequence>